<sequence length="346" mass="37036">MKANSLLLTLLAQSTLTLGAWTLSALPTSMAAYAAEPQTQVLKAEVHPQYLTLDAVIEPVRAATVSAQTSGRIIKLNFDVNDKVPAGAALLEITSKEQGAGLEAAEAELAKAQAVNIEAQAQLKRVSELFPKGAVSRNSMDEAIARARSTEQAVTAAKAGLTRARESLNYTVVYAPFGGVLTARHVEVGETVNPGQPLLSGYGSEAMRAVFSLPQQWISAFRGNAKVELQLADGSKIDSDRIELFDFASAGGHSQRVRVALPEHAAVTPGSWAKVRFIKEMRSQLRIPKSALIVRNELNAVYLKQADTFVLTQVRLGQEQGDELTVLSGLAEGDEIALNAHQVTAR</sequence>
<evidence type="ECO:0000259" key="5">
    <source>
        <dbReference type="Pfam" id="PF25917"/>
    </source>
</evidence>
<dbReference type="PANTHER" id="PTHR30469:SF18">
    <property type="entry name" value="RESISTANCE-NODULATION-CELL DIVISION (RND) EFFLUX MEMBRANE FUSION PROTEIN-RELATED"/>
    <property type="match status" value="1"/>
</dbReference>
<evidence type="ECO:0000256" key="1">
    <source>
        <dbReference type="ARBA" id="ARBA00009477"/>
    </source>
</evidence>
<keyword evidence="2" id="KW-0175">Coiled coil</keyword>
<dbReference type="SUPFAM" id="SSF111369">
    <property type="entry name" value="HlyD-like secretion proteins"/>
    <property type="match status" value="1"/>
</dbReference>
<dbReference type="AlphaFoldDB" id="A0A974XI68"/>
<dbReference type="Proteomes" id="UP000663281">
    <property type="component" value="Chromosome"/>
</dbReference>
<dbReference type="PANTHER" id="PTHR30469">
    <property type="entry name" value="MULTIDRUG RESISTANCE PROTEIN MDTA"/>
    <property type="match status" value="1"/>
</dbReference>
<dbReference type="Pfam" id="PF25917">
    <property type="entry name" value="BSH_RND"/>
    <property type="match status" value="1"/>
</dbReference>
<keyword evidence="3" id="KW-0732">Signal</keyword>
<feature type="domain" description="Multidrug resistance protein MdtA-like barrel-sandwich hybrid" evidence="5">
    <location>
        <begin position="61"/>
        <end position="197"/>
    </location>
</feature>
<dbReference type="InterPro" id="IPR058649">
    <property type="entry name" value="CzcB_C"/>
</dbReference>
<dbReference type="Pfam" id="PF25876">
    <property type="entry name" value="HH_MFP_RND"/>
    <property type="match status" value="1"/>
</dbReference>
<evidence type="ECO:0000313" key="7">
    <source>
        <dbReference type="EMBL" id="QSX28851.1"/>
    </source>
</evidence>
<feature type="chain" id="PRO_5037193179" evidence="3">
    <location>
        <begin position="35"/>
        <end position="346"/>
    </location>
</feature>
<dbReference type="GO" id="GO:1990281">
    <property type="term" value="C:efflux pump complex"/>
    <property type="evidence" value="ECO:0007669"/>
    <property type="project" value="TreeGrafter"/>
</dbReference>
<dbReference type="KEGG" id="scyp:JYB88_11275"/>
<gene>
    <name evidence="7" type="ORF">JYB88_11275</name>
</gene>
<dbReference type="Gene3D" id="2.40.420.20">
    <property type="match status" value="1"/>
</dbReference>
<dbReference type="Gene3D" id="2.40.30.170">
    <property type="match status" value="1"/>
</dbReference>
<dbReference type="Gene3D" id="2.40.50.100">
    <property type="match status" value="1"/>
</dbReference>
<feature type="domain" description="Multidrug resistance protein MdtA-like alpha-helical hairpin" evidence="4">
    <location>
        <begin position="103"/>
        <end position="171"/>
    </location>
</feature>
<evidence type="ECO:0000313" key="8">
    <source>
        <dbReference type="Proteomes" id="UP000663281"/>
    </source>
</evidence>
<evidence type="ECO:0000259" key="4">
    <source>
        <dbReference type="Pfam" id="PF25876"/>
    </source>
</evidence>
<evidence type="ECO:0000256" key="3">
    <source>
        <dbReference type="SAM" id="SignalP"/>
    </source>
</evidence>
<dbReference type="Gene3D" id="1.10.287.470">
    <property type="entry name" value="Helix hairpin bin"/>
    <property type="match status" value="1"/>
</dbReference>
<feature type="signal peptide" evidence="3">
    <location>
        <begin position="1"/>
        <end position="34"/>
    </location>
</feature>
<organism evidence="7 8">
    <name type="scientific">Shewanella cyperi</name>
    <dbReference type="NCBI Taxonomy" id="2814292"/>
    <lineage>
        <taxon>Bacteria</taxon>
        <taxon>Pseudomonadati</taxon>
        <taxon>Pseudomonadota</taxon>
        <taxon>Gammaproteobacteria</taxon>
        <taxon>Alteromonadales</taxon>
        <taxon>Shewanellaceae</taxon>
        <taxon>Shewanella</taxon>
    </lineage>
</organism>
<dbReference type="InterPro" id="IPR058624">
    <property type="entry name" value="MdtA-like_HH"/>
</dbReference>
<evidence type="ECO:0000256" key="2">
    <source>
        <dbReference type="SAM" id="Coils"/>
    </source>
</evidence>
<dbReference type="InterPro" id="IPR058625">
    <property type="entry name" value="MdtA-like_BSH"/>
</dbReference>
<dbReference type="NCBIfam" id="TIGR01730">
    <property type="entry name" value="RND_mfp"/>
    <property type="match status" value="1"/>
</dbReference>
<dbReference type="Pfam" id="PF25975">
    <property type="entry name" value="CzcB_C"/>
    <property type="match status" value="1"/>
</dbReference>
<dbReference type="EMBL" id="CP071504">
    <property type="protein sequence ID" value="QSX28851.1"/>
    <property type="molecule type" value="Genomic_DNA"/>
</dbReference>
<name>A0A974XI68_9GAMM</name>
<feature type="domain" description="CzcB-like C-terminal circularly permuted SH3-like" evidence="6">
    <location>
        <begin position="286"/>
        <end position="338"/>
    </location>
</feature>
<evidence type="ECO:0000259" key="6">
    <source>
        <dbReference type="Pfam" id="PF25975"/>
    </source>
</evidence>
<protein>
    <submittedName>
        <fullName evidence="7">Efflux RND transporter periplasmic adaptor subunit</fullName>
    </submittedName>
</protein>
<dbReference type="InterPro" id="IPR006143">
    <property type="entry name" value="RND_pump_MFP"/>
</dbReference>
<proteinExistence type="inferred from homology"/>
<accession>A0A974XI68</accession>
<comment type="similarity">
    <text evidence="1">Belongs to the membrane fusion protein (MFP) (TC 8.A.1) family.</text>
</comment>
<feature type="coiled-coil region" evidence="2">
    <location>
        <begin position="102"/>
        <end position="129"/>
    </location>
</feature>
<keyword evidence="8" id="KW-1185">Reference proteome</keyword>
<dbReference type="GO" id="GO:0015562">
    <property type="term" value="F:efflux transmembrane transporter activity"/>
    <property type="evidence" value="ECO:0007669"/>
    <property type="project" value="TreeGrafter"/>
</dbReference>
<reference evidence="7 8" key="1">
    <citation type="submission" date="2021-03" db="EMBL/GenBank/DDBJ databases">
        <title>Novel species identification of genus Shewanella.</title>
        <authorList>
            <person name="Liu G."/>
            <person name="Zhang Q."/>
        </authorList>
    </citation>
    <scope>NUCLEOTIDE SEQUENCE [LARGE SCALE GENOMIC DNA]</scope>
    <source>
        <strain evidence="7 8">FJAT-53726</strain>
    </source>
</reference>